<evidence type="ECO:0000313" key="2">
    <source>
        <dbReference type="Proteomes" id="UP000479000"/>
    </source>
</evidence>
<dbReference type="OrthoDB" id="9872501at2759"/>
<accession>A0A6H5HKK8</accession>
<dbReference type="AlphaFoldDB" id="A0A6H5HKK8"/>
<dbReference type="Proteomes" id="UP000479000">
    <property type="component" value="Unassembled WGS sequence"/>
</dbReference>
<evidence type="ECO:0000313" key="1">
    <source>
        <dbReference type="EMBL" id="CAB0016589.1"/>
    </source>
</evidence>
<gene>
    <name evidence="1" type="ORF">NTEN_LOCUS20752</name>
</gene>
<keyword evidence="2" id="KW-1185">Reference proteome</keyword>
<proteinExistence type="predicted"/>
<sequence>MRGLQEPVLPKMTSLLEYKSSRSCRSVTLGWIPSSVLPTTNSSQDSSSTLDEQMAAGQYARYLTYCITTREMSKADTFTPAPDQCAHSLALKNHDYTTSFCFHRPGMIMKAERQSNNEDETQRCAIASGTEHVLQRQQ</sequence>
<dbReference type="EMBL" id="CADCXU010030474">
    <property type="protein sequence ID" value="CAB0016589.1"/>
    <property type="molecule type" value="Genomic_DNA"/>
</dbReference>
<protein>
    <submittedName>
        <fullName evidence="1">Uncharacterized protein</fullName>
    </submittedName>
</protein>
<reference evidence="1 2" key="1">
    <citation type="submission" date="2020-02" db="EMBL/GenBank/DDBJ databases">
        <authorList>
            <person name="Ferguson B K."/>
        </authorList>
    </citation>
    <scope>NUCLEOTIDE SEQUENCE [LARGE SCALE GENOMIC DNA]</scope>
</reference>
<organism evidence="1 2">
    <name type="scientific">Nesidiocoris tenuis</name>
    <dbReference type="NCBI Taxonomy" id="355587"/>
    <lineage>
        <taxon>Eukaryota</taxon>
        <taxon>Metazoa</taxon>
        <taxon>Ecdysozoa</taxon>
        <taxon>Arthropoda</taxon>
        <taxon>Hexapoda</taxon>
        <taxon>Insecta</taxon>
        <taxon>Pterygota</taxon>
        <taxon>Neoptera</taxon>
        <taxon>Paraneoptera</taxon>
        <taxon>Hemiptera</taxon>
        <taxon>Heteroptera</taxon>
        <taxon>Panheteroptera</taxon>
        <taxon>Cimicomorpha</taxon>
        <taxon>Miridae</taxon>
        <taxon>Dicyphina</taxon>
        <taxon>Nesidiocoris</taxon>
    </lineage>
</organism>
<name>A0A6H5HKK8_9HEMI</name>